<protein>
    <submittedName>
        <fullName evidence="2">Uncharacterized protein</fullName>
    </submittedName>
</protein>
<accession>D4DMP1</accession>
<evidence type="ECO:0000313" key="3">
    <source>
        <dbReference type="Proteomes" id="UP000005536"/>
    </source>
</evidence>
<feature type="compositionally biased region" description="Polar residues" evidence="1">
    <location>
        <begin position="18"/>
        <end position="35"/>
    </location>
</feature>
<organism evidence="2 3">
    <name type="scientific">Neisseria elongata subsp. glycolytica ATCC 29315</name>
    <dbReference type="NCBI Taxonomy" id="546263"/>
    <lineage>
        <taxon>Bacteria</taxon>
        <taxon>Pseudomonadati</taxon>
        <taxon>Pseudomonadota</taxon>
        <taxon>Betaproteobacteria</taxon>
        <taxon>Neisseriales</taxon>
        <taxon>Neisseriaceae</taxon>
        <taxon>Neisseria</taxon>
    </lineage>
</organism>
<dbReference type="AlphaFoldDB" id="D4DMP1"/>
<reference evidence="2 3" key="1">
    <citation type="submission" date="2010-02" db="EMBL/GenBank/DDBJ databases">
        <authorList>
            <person name="Weinstock G."/>
            <person name="Sodergren E."/>
            <person name="Clifton S."/>
            <person name="Fulton L."/>
            <person name="Fulton B."/>
            <person name="Courtney L."/>
            <person name="Fronick C."/>
            <person name="Harrison M."/>
            <person name="Strong C."/>
            <person name="Farmer C."/>
            <person name="Delahaunty K."/>
            <person name="Markovic C."/>
            <person name="Hall O."/>
            <person name="Minx P."/>
            <person name="Tomlinson C."/>
            <person name="Mitreva M."/>
            <person name="Nelson J."/>
            <person name="Hou S."/>
            <person name="Wollam A."/>
            <person name="Pepin K.H."/>
            <person name="Johnson M."/>
            <person name="Bhonagiri V."/>
            <person name="Zhang X."/>
            <person name="Suruliraj S."/>
            <person name="Warren W."/>
            <person name="Chinwalla A."/>
            <person name="Mardis E.R."/>
            <person name="Wilson R.K."/>
        </authorList>
    </citation>
    <scope>NUCLEOTIDE SEQUENCE [LARGE SCALE GENOMIC DNA]</scope>
    <source>
        <strain evidence="2 3">ATCC 29315</strain>
    </source>
</reference>
<gene>
    <name evidence="2" type="ORF">NEIELOOT_00315</name>
</gene>
<proteinExistence type="predicted"/>
<evidence type="ECO:0000313" key="2">
    <source>
        <dbReference type="EMBL" id="EFE50958.1"/>
    </source>
</evidence>
<dbReference type="Proteomes" id="UP000005536">
    <property type="component" value="Unassembled WGS sequence"/>
</dbReference>
<dbReference type="EMBL" id="ADBF01000006">
    <property type="protein sequence ID" value="EFE50958.1"/>
    <property type="molecule type" value="Genomic_DNA"/>
</dbReference>
<evidence type="ECO:0000256" key="1">
    <source>
        <dbReference type="SAM" id="MobiDB-lite"/>
    </source>
</evidence>
<feature type="region of interest" description="Disordered" evidence="1">
    <location>
        <begin position="1"/>
        <end position="37"/>
    </location>
</feature>
<sequence length="59" mass="6372">MKTEAAVKSAIMPPPPFQTASRPSENHTANHSFKNNKPAGKKYPCRGTYQSCSPGCAFC</sequence>
<name>D4DMP1_NEIEG</name>
<comment type="caution">
    <text evidence="2">The sequence shown here is derived from an EMBL/GenBank/DDBJ whole genome shotgun (WGS) entry which is preliminary data.</text>
</comment>